<keyword evidence="1" id="KW-0812">Transmembrane</keyword>
<dbReference type="PANTHER" id="PTHR34989">
    <property type="entry name" value="PROTEIN HDED"/>
    <property type="match status" value="1"/>
</dbReference>
<dbReference type="GO" id="GO:0005886">
    <property type="term" value="C:plasma membrane"/>
    <property type="evidence" value="ECO:0007669"/>
    <property type="project" value="TreeGrafter"/>
</dbReference>
<name>A0A853AA16_9ACTN</name>
<keyword evidence="3" id="KW-1185">Reference proteome</keyword>
<evidence type="ECO:0000313" key="3">
    <source>
        <dbReference type="Proteomes" id="UP000567795"/>
    </source>
</evidence>
<evidence type="ECO:0000256" key="1">
    <source>
        <dbReference type="SAM" id="Phobius"/>
    </source>
</evidence>
<sequence>MSEGRRGRGERAAAVDSPGNAGTVLVVLGVVAVLAGFVGILWAGFAGLASMALFGWLLLIGGAVGLVQALSSRRGEGFWPALVVAALNIAAGVVVLRHPTVVAEGLLMLAALLFLAGGLFRIGGAFTTHGRTMVWLLLLGLFDLLLGLLVLAEWPNRALATIGTFLSLAVLVDGLALIGLGLGMRRILGAFRTPS</sequence>
<dbReference type="PANTHER" id="PTHR34989:SF1">
    <property type="entry name" value="PROTEIN HDED"/>
    <property type="match status" value="1"/>
</dbReference>
<organism evidence="2 3">
    <name type="scientific">Allostreptomyces psammosilenae</name>
    <dbReference type="NCBI Taxonomy" id="1892865"/>
    <lineage>
        <taxon>Bacteria</taxon>
        <taxon>Bacillati</taxon>
        <taxon>Actinomycetota</taxon>
        <taxon>Actinomycetes</taxon>
        <taxon>Kitasatosporales</taxon>
        <taxon>Streptomycetaceae</taxon>
        <taxon>Allostreptomyces</taxon>
    </lineage>
</organism>
<feature type="transmembrane region" description="Helical" evidence="1">
    <location>
        <begin position="134"/>
        <end position="152"/>
    </location>
</feature>
<feature type="transmembrane region" description="Helical" evidence="1">
    <location>
        <begin position="21"/>
        <end position="45"/>
    </location>
</feature>
<protein>
    <submittedName>
        <fullName evidence="2">Uncharacterized membrane protein HdeD (DUF308 family)</fullName>
    </submittedName>
</protein>
<dbReference type="InterPro" id="IPR052712">
    <property type="entry name" value="Acid_resist_chaperone_HdeD"/>
</dbReference>
<feature type="transmembrane region" description="Helical" evidence="1">
    <location>
        <begin position="77"/>
        <end position="96"/>
    </location>
</feature>
<reference evidence="2 3" key="1">
    <citation type="submission" date="2020-07" db="EMBL/GenBank/DDBJ databases">
        <title>Sequencing the genomes of 1000 actinobacteria strains.</title>
        <authorList>
            <person name="Klenk H.-P."/>
        </authorList>
    </citation>
    <scope>NUCLEOTIDE SEQUENCE [LARGE SCALE GENOMIC DNA]</scope>
    <source>
        <strain evidence="2 3">DSM 42178</strain>
    </source>
</reference>
<dbReference type="Proteomes" id="UP000567795">
    <property type="component" value="Unassembled WGS sequence"/>
</dbReference>
<dbReference type="RefSeq" id="WP_312892712.1">
    <property type="nucleotide sequence ID" value="NZ_JACBZD010000001.1"/>
</dbReference>
<gene>
    <name evidence="2" type="ORF">FHU37_004301</name>
</gene>
<dbReference type="InterPro" id="IPR005325">
    <property type="entry name" value="DUF308_memb"/>
</dbReference>
<feature type="transmembrane region" description="Helical" evidence="1">
    <location>
        <begin position="158"/>
        <end position="182"/>
    </location>
</feature>
<dbReference type="EMBL" id="JACBZD010000001">
    <property type="protein sequence ID" value="NYI07358.1"/>
    <property type="molecule type" value="Genomic_DNA"/>
</dbReference>
<feature type="transmembrane region" description="Helical" evidence="1">
    <location>
        <begin position="51"/>
        <end position="70"/>
    </location>
</feature>
<comment type="caution">
    <text evidence="2">The sequence shown here is derived from an EMBL/GenBank/DDBJ whole genome shotgun (WGS) entry which is preliminary data.</text>
</comment>
<evidence type="ECO:0000313" key="2">
    <source>
        <dbReference type="EMBL" id="NYI07358.1"/>
    </source>
</evidence>
<keyword evidence="1" id="KW-1133">Transmembrane helix</keyword>
<proteinExistence type="predicted"/>
<keyword evidence="1" id="KW-0472">Membrane</keyword>
<accession>A0A853AA16</accession>
<dbReference type="Pfam" id="PF03729">
    <property type="entry name" value="DUF308"/>
    <property type="match status" value="1"/>
</dbReference>
<dbReference type="AlphaFoldDB" id="A0A853AA16"/>
<feature type="transmembrane region" description="Helical" evidence="1">
    <location>
        <begin position="102"/>
        <end position="122"/>
    </location>
</feature>